<accession>X0UCW6</accession>
<organism evidence="1">
    <name type="scientific">marine sediment metagenome</name>
    <dbReference type="NCBI Taxonomy" id="412755"/>
    <lineage>
        <taxon>unclassified sequences</taxon>
        <taxon>metagenomes</taxon>
        <taxon>ecological metagenomes</taxon>
    </lineage>
</organism>
<sequence>MTEVLNAMKPCGLALLDYYDGQEDGVLTVRREDGDAREIRVQEFFRGSTALATDRKALDVCHGCVLDVGAGTGIHSIALQGQGVKVCGIDVLPEACEIMRRRGLEDVHCADFRRFAGARRFDTILILGRGLGMVETMTGLDRFLEDTHRHLLPQGQVLLSSWDVRCTADPVHLSYQDRLRNSGRYFGELRMRFEYEGQAGPMFPFLYVDPETLAAHSAPRGWSCDILIREEDGNYLG</sequence>
<protein>
    <recommendedName>
        <fullName evidence="2">Methyltransferase domain-containing protein</fullName>
    </recommendedName>
</protein>
<dbReference type="CDD" id="cd02440">
    <property type="entry name" value="AdoMet_MTases"/>
    <property type="match status" value="1"/>
</dbReference>
<comment type="caution">
    <text evidence="1">The sequence shown here is derived from an EMBL/GenBank/DDBJ whole genome shotgun (WGS) entry which is preliminary data.</text>
</comment>
<proteinExistence type="predicted"/>
<evidence type="ECO:0000313" key="1">
    <source>
        <dbReference type="EMBL" id="GAG03619.1"/>
    </source>
</evidence>
<dbReference type="Gene3D" id="3.40.50.150">
    <property type="entry name" value="Vaccinia Virus protein VP39"/>
    <property type="match status" value="1"/>
</dbReference>
<feature type="non-terminal residue" evidence="1">
    <location>
        <position position="237"/>
    </location>
</feature>
<dbReference type="SUPFAM" id="SSF53335">
    <property type="entry name" value="S-adenosyl-L-methionine-dependent methyltransferases"/>
    <property type="match status" value="1"/>
</dbReference>
<evidence type="ECO:0008006" key="2">
    <source>
        <dbReference type="Google" id="ProtNLM"/>
    </source>
</evidence>
<reference evidence="1" key="1">
    <citation type="journal article" date="2014" name="Front. Microbiol.">
        <title>High frequency of phylogenetically diverse reductive dehalogenase-homologous genes in deep subseafloor sedimentary metagenomes.</title>
        <authorList>
            <person name="Kawai M."/>
            <person name="Futagami T."/>
            <person name="Toyoda A."/>
            <person name="Takaki Y."/>
            <person name="Nishi S."/>
            <person name="Hori S."/>
            <person name="Arai W."/>
            <person name="Tsubouchi T."/>
            <person name="Morono Y."/>
            <person name="Uchiyama I."/>
            <person name="Ito T."/>
            <person name="Fujiyama A."/>
            <person name="Inagaki F."/>
            <person name="Takami H."/>
        </authorList>
    </citation>
    <scope>NUCLEOTIDE SEQUENCE</scope>
    <source>
        <strain evidence="1">Expedition CK06-06</strain>
    </source>
</reference>
<name>X0UCW6_9ZZZZ</name>
<dbReference type="InterPro" id="IPR029063">
    <property type="entry name" value="SAM-dependent_MTases_sf"/>
</dbReference>
<dbReference type="AlphaFoldDB" id="X0UCW6"/>
<dbReference type="EMBL" id="BARS01022754">
    <property type="protein sequence ID" value="GAG03619.1"/>
    <property type="molecule type" value="Genomic_DNA"/>
</dbReference>
<dbReference type="Pfam" id="PF13489">
    <property type="entry name" value="Methyltransf_23"/>
    <property type="match status" value="1"/>
</dbReference>
<gene>
    <name evidence="1" type="ORF">S01H1_36327</name>
</gene>